<keyword evidence="5 7" id="KW-1133">Transmembrane helix</keyword>
<dbReference type="GO" id="GO:0005886">
    <property type="term" value="C:plasma membrane"/>
    <property type="evidence" value="ECO:0007669"/>
    <property type="project" value="UniProtKB-SubCell"/>
</dbReference>
<evidence type="ECO:0000256" key="1">
    <source>
        <dbReference type="ARBA" id="ARBA00004651"/>
    </source>
</evidence>
<comment type="similarity">
    <text evidence="2 7">Belongs to the XK family.</text>
</comment>
<evidence type="ECO:0000256" key="4">
    <source>
        <dbReference type="ARBA" id="ARBA00022692"/>
    </source>
</evidence>
<evidence type="ECO:0000256" key="5">
    <source>
        <dbReference type="ARBA" id="ARBA00022989"/>
    </source>
</evidence>
<feature type="transmembrane region" description="Helical" evidence="7">
    <location>
        <begin position="53"/>
        <end position="75"/>
    </location>
</feature>
<feature type="non-terminal residue" evidence="8">
    <location>
        <position position="128"/>
    </location>
</feature>
<feature type="transmembrane region" description="Helical" evidence="7">
    <location>
        <begin position="15"/>
        <end position="41"/>
    </location>
</feature>
<comment type="caution">
    <text evidence="8">The sequence shown here is derived from an EMBL/GenBank/DDBJ whole genome shotgun (WGS) entry which is preliminary data.</text>
</comment>
<evidence type="ECO:0000256" key="3">
    <source>
        <dbReference type="ARBA" id="ARBA00022475"/>
    </source>
</evidence>
<feature type="non-terminal residue" evidence="8">
    <location>
        <position position="1"/>
    </location>
</feature>
<evidence type="ECO:0000256" key="7">
    <source>
        <dbReference type="RuleBase" id="RU910716"/>
    </source>
</evidence>
<dbReference type="InterPro" id="IPR050895">
    <property type="entry name" value="XK-related_scramblase"/>
</dbReference>
<dbReference type="PANTHER" id="PTHR16024">
    <property type="entry name" value="XK-RELATED PROTEIN"/>
    <property type="match status" value="1"/>
</dbReference>
<evidence type="ECO:0000256" key="6">
    <source>
        <dbReference type="ARBA" id="ARBA00023136"/>
    </source>
</evidence>
<keyword evidence="9" id="KW-1185">Reference proteome</keyword>
<evidence type="ECO:0000313" key="9">
    <source>
        <dbReference type="Proteomes" id="UP001497623"/>
    </source>
</evidence>
<proteinExistence type="inferred from homology"/>
<keyword evidence="3" id="KW-1003">Cell membrane</keyword>
<protein>
    <recommendedName>
        <fullName evidence="7">XK-related protein</fullName>
    </recommendedName>
</protein>
<dbReference type="PANTHER" id="PTHR16024:SF28">
    <property type="entry name" value="XK-RELATED PROTEIN"/>
    <property type="match status" value="1"/>
</dbReference>
<dbReference type="Pfam" id="PF09815">
    <property type="entry name" value="XK-related"/>
    <property type="match status" value="1"/>
</dbReference>
<dbReference type="EMBL" id="CAXKWB010019050">
    <property type="protein sequence ID" value="CAL4121641.1"/>
    <property type="molecule type" value="Genomic_DNA"/>
</dbReference>
<accession>A0AAV2RBR5</accession>
<dbReference type="AlphaFoldDB" id="A0AAV2RBR5"/>
<evidence type="ECO:0000313" key="8">
    <source>
        <dbReference type="EMBL" id="CAL4121641.1"/>
    </source>
</evidence>
<reference evidence="8 9" key="1">
    <citation type="submission" date="2024-05" db="EMBL/GenBank/DDBJ databases">
        <authorList>
            <person name="Wallberg A."/>
        </authorList>
    </citation>
    <scope>NUCLEOTIDE SEQUENCE [LARGE SCALE GENOMIC DNA]</scope>
</reference>
<keyword evidence="4 7" id="KW-0812">Transmembrane</keyword>
<dbReference type="Proteomes" id="UP001497623">
    <property type="component" value="Unassembled WGS sequence"/>
</dbReference>
<organism evidence="8 9">
    <name type="scientific">Meganyctiphanes norvegica</name>
    <name type="common">Northern krill</name>
    <name type="synonym">Thysanopoda norvegica</name>
    <dbReference type="NCBI Taxonomy" id="48144"/>
    <lineage>
        <taxon>Eukaryota</taxon>
        <taxon>Metazoa</taxon>
        <taxon>Ecdysozoa</taxon>
        <taxon>Arthropoda</taxon>
        <taxon>Crustacea</taxon>
        <taxon>Multicrustacea</taxon>
        <taxon>Malacostraca</taxon>
        <taxon>Eumalacostraca</taxon>
        <taxon>Eucarida</taxon>
        <taxon>Euphausiacea</taxon>
        <taxon>Euphausiidae</taxon>
        <taxon>Meganyctiphanes</taxon>
    </lineage>
</organism>
<keyword evidence="6 7" id="KW-0472">Membrane</keyword>
<dbReference type="InterPro" id="IPR018629">
    <property type="entry name" value="XK-rel"/>
</dbReference>
<sequence length="128" mass="14372">TDILLVVFHFNNKHIWWASLTLAFIVPPMAVASIWCIGLVIKHSKWSCLKKSSLVTMCIVGLPITPFVLFARGIAASCKGLPSDNDAFIAPEVMRLWEVFAETYPQIFLQLYILMTYILNGIDPSNSQ</sequence>
<gene>
    <name evidence="8" type="ORF">MNOR_LOCUS22523</name>
</gene>
<name>A0AAV2RBR5_MEGNR</name>
<evidence type="ECO:0000256" key="2">
    <source>
        <dbReference type="ARBA" id="ARBA00008789"/>
    </source>
</evidence>
<comment type="subcellular location">
    <subcellularLocation>
        <location evidence="1">Cell membrane</location>
        <topology evidence="1">Multi-pass membrane protein</topology>
    </subcellularLocation>
    <subcellularLocation>
        <location evidence="7">Membrane</location>
        <topology evidence="7">Multi-pass membrane protein</topology>
    </subcellularLocation>
</comment>
<feature type="transmembrane region" description="Helical" evidence="7">
    <location>
        <begin position="103"/>
        <end position="122"/>
    </location>
</feature>